<accession>A0A235B7S7</accession>
<dbReference type="SUPFAM" id="SSF51261">
    <property type="entry name" value="Duplicated hybrid motif"/>
    <property type="match status" value="1"/>
</dbReference>
<dbReference type="Pfam" id="PF01551">
    <property type="entry name" value="Peptidase_M23"/>
    <property type="match status" value="1"/>
</dbReference>
<dbReference type="GO" id="GO:0004222">
    <property type="term" value="F:metalloendopeptidase activity"/>
    <property type="evidence" value="ECO:0007669"/>
    <property type="project" value="TreeGrafter"/>
</dbReference>
<keyword evidence="2" id="KW-1133">Transmembrane helix</keyword>
<dbReference type="RefSeq" id="WP_094264064.1">
    <property type="nucleotide sequence ID" value="NZ_NOWF01000004.1"/>
</dbReference>
<dbReference type="CDD" id="cd12797">
    <property type="entry name" value="M23_peptidase"/>
    <property type="match status" value="1"/>
</dbReference>
<dbReference type="EMBL" id="NOWF01000004">
    <property type="protein sequence ID" value="OYD08029.1"/>
    <property type="molecule type" value="Genomic_DNA"/>
</dbReference>
<protein>
    <recommendedName>
        <fullName evidence="3">M23ase beta-sheet core domain-containing protein</fullName>
    </recommendedName>
</protein>
<name>A0A235B7S7_9BACL</name>
<dbReference type="InterPro" id="IPR050570">
    <property type="entry name" value="Cell_wall_metabolism_enzyme"/>
</dbReference>
<proteinExistence type="predicted"/>
<dbReference type="PANTHER" id="PTHR21666">
    <property type="entry name" value="PEPTIDASE-RELATED"/>
    <property type="match status" value="1"/>
</dbReference>
<evidence type="ECO:0000259" key="3">
    <source>
        <dbReference type="Pfam" id="PF01551"/>
    </source>
</evidence>
<sequence>MKPEDNRPVKPVRKISSLKWKRLFAKKWFFPAVYLAAAALILSLVWWYQGAQDSGVTKPNTGLEEIELQQEPHPGEDAEELKSPLAGNADAEQTMGFYDESGSEKSKEASLVQYANTYWPHTGIDFARKDGKTFDVVAAMSGKVLRVEENPLTGHQVEIQHPDGWVTVYQSLSDVQVKQGMEVAQGEPIAKAGRNNFEKEAGNHLHFEARKNGESVNPDRYLKNNDE</sequence>
<keyword evidence="2" id="KW-0812">Transmembrane</keyword>
<feature type="transmembrane region" description="Helical" evidence="2">
    <location>
        <begin position="28"/>
        <end position="48"/>
    </location>
</feature>
<organism evidence="4 5">
    <name type="scientific">Paludifilum halophilum</name>
    <dbReference type="NCBI Taxonomy" id="1642702"/>
    <lineage>
        <taxon>Bacteria</taxon>
        <taxon>Bacillati</taxon>
        <taxon>Bacillota</taxon>
        <taxon>Bacilli</taxon>
        <taxon>Bacillales</taxon>
        <taxon>Thermoactinomycetaceae</taxon>
        <taxon>Paludifilum</taxon>
    </lineage>
</organism>
<evidence type="ECO:0000313" key="4">
    <source>
        <dbReference type="EMBL" id="OYD08029.1"/>
    </source>
</evidence>
<dbReference type="OrthoDB" id="2050153at2"/>
<reference evidence="4 5" key="1">
    <citation type="submission" date="2017-07" db="EMBL/GenBank/DDBJ databases">
        <title>The genome sequence of Paludifilum halophilum highlights mechanisms for microbial adaptation to high salt environemnts.</title>
        <authorList>
            <person name="Belbahri L."/>
        </authorList>
    </citation>
    <scope>NUCLEOTIDE SEQUENCE [LARGE SCALE GENOMIC DNA]</scope>
    <source>
        <strain evidence="4 5">DSM 102817</strain>
    </source>
</reference>
<gene>
    <name evidence="4" type="ORF">CHM34_07905</name>
</gene>
<evidence type="ECO:0000256" key="2">
    <source>
        <dbReference type="SAM" id="Phobius"/>
    </source>
</evidence>
<feature type="region of interest" description="Disordered" evidence="1">
    <location>
        <begin position="207"/>
        <end position="227"/>
    </location>
</feature>
<dbReference type="InterPro" id="IPR011055">
    <property type="entry name" value="Dup_hybrid_motif"/>
</dbReference>
<evidence type="ECO:0000313" key="5">
    <source>
        <dbReference type="Proteomes" id="UP000215459"/>
    </source>
</evidence>
<feature type="domain" description="M23ase beta-sheet core" evidence="3">
    <location>
        <begin position="120"/>
        <end position="218"/>
    </location>
</feature>
<dbReference type="Gene3D" id="2.70.70.10">
    <property type="entry name" value="Glucose Permease (Domain IIA)"/>
    <property type="match status" value="1"/>
</dbReference>
<comment type="caution">
    <text evidence="4">The sequence shown here is derived from an EMBL/GenBank/DDBJ whole genome shotgun (WGS) entry which is preliminary data.</text>
</comment>
<dbReference type="Proteomes" id="UP000215459">
    <property type="component" value="Unassembled WGS sequence"/>
</dbReference>
<dbReference type="AlphaFoldDB" id="A0A235B7S7"/>
<keyword evidence="5" id="KW-1185">Reference proteome</keyword>
<dbReference type="PANTHER" id="PTHR21666:SF291">
    <property type="entry name" value="STAGE II SPORULATION PROTEIN Q"/>
    <property type="match status" value="1"/>
</dbReference>
<keyword evidence="2" id="KW-0472">Membrane</keyword>
<dbReference type="InterPro" id="IPR016047">
    <property type="entry name" value="M23ase_b-sheet_dom"/>
</dbReference>
<evidence type="ECO:0000256" key="1">
    <source>
        <dbReference type="SAM" id="MobiDB-lite"/>
    </source>
</evidence>